<sequence>MPFSIQPVEPAAVGAWTIMNREISTYSNFFALQQGTRGPHRDCSVNLKDRPDNVHLIVVDLADCRFTAPIVERTYSVHTATLS</sequence>
<name>A0AAV4TN18_9ARAC</name>
<protein>
    <submittedName>
        <fullName evidence="1">Uncharacterized protein</fullName>
    </submittedName>
</protein>
<dbReference type="AlphaFoldDB" id="A0AAV4TN18"/>
<dbReference type="EMBL" id="BPLQ01010017">
    <property type="protein sequence ID" value="GIY47820.1"/>
    <property type="molecule type" value="Genomic_DNA"/>
</dbReference>
<comment type="caution">
    <text evidence="1">The sequence shown here is derived from an EMBL/GenBank/DDBJ whole genome shotgun (WGS) entry which is preliminary data.</text>
</comment>
<gene>
    <name evidence="1" type="ORF">CDAR_293651</name>
</gene>
<keyword evidence="2" id="KW-1185">Reference proteome</keyword>
<dbReference type="Proteomes" id="UP001054837">
    <property type="component" value="Unassembled WGS sequence"/>
</dbReference>
<reference evidence="1 2" key="1">
    <citation type="submission" date="2021-06" db="EMBL/GenBank/DDBJ databases">
        <title>Caerostris darwini draft genome.</title>
        <authorList>
            <person name="Kono N."/>
            <person name="Arakawa K."/>
        </authorList>
    </citation>
    <scope>NUCLEOTIDE SEQUENCE [LARGE SCALE GENOMIC DNA]</scope>
</reference>
<proteinExistence type="predicted"/>
<evidence type="ECO:0000313" key="2">
    <source>
        <dbReference type="Proteomes" id="UP001054837"/>
    </source>
</evidence>
<evidence type="ECO:0000313" key="1">
    <source>
        <dbReference type="EMBL" id="GIY47820.1"/>
    </source>
</evidence>
<organism evidence="1 2">
    <name type="scientific">Caerostris darwini</name>
    <dbReference type="NCBI Taxonomy" id="1538125"/>
    <lineage>
        <taxon>Eukaryota</taxon>
        <taxon>Metazoa</taxon>
        <taxon>Ecdysozoa</taxon>
        <taxon>Arthropoda</taxon>
        <taxon>Chelicerata</taxon>
        <taxon>Arachnida</taxon>
        <taxon>Araneae</taxon>
        <taxon>Araneomorphae</taxon>
        <taxon>Entelegynae</taxon>
        <taxon>Araneoidea</taxon>
        <taxon>Araneidae</taxon>
        <taxon>Caerostris</taxon>
    </lineage>
</organism>
<accession>A0AAV4TN18</accession>